<dbReference type="EMBL" id="CP023344">
    <property type="protein sequence ID" value="ATC64943.1"/>
    <property type="molecule type" value="Genomic_DNA"/>
</dbReference>
<reference evidence="1 2" key="1">
    <citation type="submission" date="2017-09" db="EMBL/GenBank/DDBJ databases">
        <title>Complete genome sequence of Verrucomicrobial strain HZ-65, isolated from freshwater.</title>
        <authorList>
            <person name="Choi A."/>
        </authorList>
    </citation>
    <scope>NUCLEOTIDE SEQUENCE [LARGE SCALE GENOMIC DNA]</scope>
    <source>
        <strain evidence="1 2">HZ-65</strain>
    </source>
</reference>
<protein>
    <submittedName>
        <fullName evidence="1">Uncharacterized protein</fullName>
    </submittedName>
</protein>
<dbReference type="RefSeq" id="WP_096056574.1">
    <property type="nucleotide sequence ID" value="NZ_CP023344.1"/>
</dbReference>
<accession>A0A290Q922</accession>
<dbReference type="AlphaFoldDB" id="A0A290Q922"/>
<proteinExistence type="predicted"/>
<dbReference type="Proteomes" id="UP000217265">
    <property type="component" value="Chromosome"/>
</dbReference>
<sequence length="126" mass="13850">MENLHFVFAASPALPTAVSPLSEVIAWSLWRATQANVRDLLFEESERGLCVKHFVEEKITSRCSYVEVACFPHLRGAPLHDLPSKGGGTAISGASRWRLRFWTGQKSENGPAPACTLVQLVPFAEV</sequence>
<dbReference type="KEGG" id="vbh:CMV30_13755"/>
<gene>
    <name evidence="1" type="ORF">CMV30_13755</name>
</gene>
<keyword evidence="2" id="KW-1185">Reference proteome</keyword>
<evidence type="ECO:0000313" key="1">
    <source>
        <dbReference type="EMBL" id="ATC64943.1"/>
    </source>
</evidence>
<name>A0A290Q922_9BACT</name>
<evidence type="ECO:0000313" key="2">
    <source>
        <dbReference type="Proteomes" id="UP000217265"/>
    </source>
</evidence>
<organism evidence="1 2">
    <name type="scientific">Nibricoccus aquaticus</name>
    <dbReference type="NCBI Taxonomy" id="2576891"/>
    <lineage>
        <taxon>Bacteria</taxon>
        <taxon>Pseudomonadati</taxon>
        <taxon>Verrucomicrobiota</taxon>
        <taxon>Opitutia</taxon>
        <taxon>Opitutales</taxon>
        <taxon>Opitutaceae</taxon>
        <taxon>Nibricoccus</taxon>
    </lineage>
</organism>